<proteinExistence type="inferred from homology"/>
<dbReference type="Pfam" id="PF03816">
    <property type="entry name" value="LytR_cpsA_psr"/>
    <property type="match status" value="1"/>
</dbReference>
<dbReference type="InterPro" id="IPR050922">
    <property type="entry name" value="LytR/CpsA/Psr_CW_biosynth"/>
</dbReference>
<keyword evidence="5" id="KW-1185">Reference proteome</keyword>
<feature type="transmembrane region" description="Helical" evidence="2">
    <location>
        <begin position="39"/>
        <end position="57"/>
    </location>
</feature>
<evidence type="ECO:0000313" key="4">
    <source>
        <dbReference type="EMBL" id="EFC05652.1"/>
    </source>
</evidence>
<keyword evidence="2" id="KW-0812">Transmembrane</keyword>
<protein>
    <submittedName>
        <fullName evidence="4">Cell envelope-like function transcriptional attenuator common domain protein</fullName>
    </submittedName>
</protein>
<dbReference type="STRING" id="679192.HMPREF9013_0257"/>
<keyword evidence="2" id="KW-0472">Membrane</keyword>
<dbReference type="Gene3D" id="3.40.190.10">
    <property type="entry name" value="Periplasmic binding protein-like II"/>
    <property type="match status" value="1"/>
</dbReference>
<feature type="transmembrane region" description="Helical" evidence="2">
    <location>
        <begin position="12"/>
        <end position="33"/>
    </location>
</feature>
<dbReference type="eggNOG" id="COG1316">
    <property type="taxonomic scope" value="Bacteria"/>
</dbReference>
<feature type="domain" description="Cell envelope-related transcriptional attenuator" evidence="3">
    <location>
        <begin position="259"/>
        <end position="404"/>
    </location>
</feature>
<dbReference type="InterPro" id="IPR004474">
    <property type="entry name" value="LytR_CpsA_psr"/>
</dbReference>
<comment type="caution">
    <text evidence="4">The sequence shown here is derived from an EMBL/GenBank/DDBJ whole genome shotgun (WGS) entry which is preliminary data.</text>
</comment>
<accession>D2MP32</accession>
<name>D2MP32_9FIRM</name>
<evidence type="ECO:0000259" key="3">
    <source>
        <dbReference type="Pfam" id="PF03816"/>
    </source>
</evidence>
<dbReference type="OrthoDB" id="27330at2"/>
<organism evidence="4 5">
    <name type="scientific">Bulleidia extructa W1219</name>
    <dbReference type="NCBI Taxonomy" id="679192"/>
    <lineage>
        <taxon>Bacteria</taxon>
        <taxon>Bacillati</taxon>
        <taxon>Bacillota</taxon>
        <taxon>Erysipelotrichia</taxon>
        <taxon>Erysipelotrichales</taxon>
        <taxon>Erysipelotrichaceae</taxon>
        <taxon>Bulleidia</taxon>
    </lineage>
</organism>
<dbReference type="Proteomes" id="UP000005017">
    <property type="component" value="Unassembled WGS sequence"/>
</dbReference>
<sequence>MAKKKNRIDFRRVTWILLLLCSIVALIVLKFFPFIPFRWWVFSVLVVSAILLYRLLLSTTKKRYWFSKITVFFNVFFSICMILVSCFLPYLQSNIQGIFKRVTEQSTIINVYALTSEYKSAHKDIFKDTTFYDNLLNYKDKTFLDQTNTSLEDTKSGLEAIKSQIGEIKLIEKTSAEEAASALYTNQGQALVLPEDVAKLLATNDKYKSFLKDTKVVYSFKKTEKLPEIKRRTLEDGTFSVYIAGSDTRSGKLSLKDRFDVNMIVTVNPKTHQVLITSIPRDTLIPNLALGGGKDKLTHLGVQGVNNTMKSLNNWLNMKIDNYAIVNFVTFSNIINALGGIDVNNPYRFVATNAGGYTYPKGVIHLNGNEALGYVRERYSLKDGDFGRGMHQTLVLNAIIRKVTSPSSITKFPAIMKSLSGSLLTDTDINYFYQLGTETLATDKSWEIINYRLTGTTGLFRTASLPGTPLSCVFPDSNQVSKLKQMIQDMENDKIIKDPSKKTSTKQ</sequence>
<dbReference type="PANTHER" id="PTHR33392:SF6">
    <property type="entry name" value="POLYISOPRENYL-TEICHOIC ACID--PEPTIDOGLYCAN TEICHOIC ACID TRANSFERASE TAGU"/>
    <property type="match status" value="1"/>
</dbReference>
<reference evidence="5" key="1">
    <citation type="submission" date="2009-12" db="EMBL/GenBank/DDBJ databases">
        <title>Sequence of Clostridiales genomosp. BVAB3 str. UPII9-5.</title>
        <authorList>
            <person name="Madupu R."/>
            <person name="Durkin A.S."/>
            <person name="Torralba M."/>
            <person name="Methe B."/>
            <person name="Sutton G.G."/>
            <person name="Strausberg R.L."/>
            <person name="Nelson K.E."/>
        </authorList>
    </citation>
    <scope>NUCLEOTIDE SEQUENCE [LARGE SCALE GENOMIC DNA]</scope>
    <source>
        <strain evidence="5">W1219</strain>
    </source>
</reference>
<dbReference type="NCBIfam" id="TIGR00350">
    <property type="entry name" value="lytR_cpsA_psr"/>
    <property type="match status" value="1"/>
</dbReference>
<dbReference type="Gene3D" id="3.40.630.190">
    <property type="entry name" value="LCP protein"/>
    <property type="match status" value="1"/>
</dbReference>
<dbReference type="AlphaFoldDB" id="D2MP32"/>
<comment type="similarity">
    <text evidence="1">Belongs to the LytR/CpsA/Psr (LCP) family.</text>
</comment>
<evidence type="ECO:0000313" key="5">
    <source>
        <dbReference type="Proteomes" id="UP000005017"/>
    </source>
</evidence>
<dbReference type="PANTHER" id="PTHR33392">
    <property type="entry name" value="POLYISOPRENYL-TEICHOIC ACID--PEPTIDOGLYCAN TEICHOIC ACID TRANSFERASE TAGU"/>
    <property type="match status" value="1"/>
</dbReference>
<feature type="transmembrane region" description="Helical" evidence="2">
    <location>
        <begin position="69"/>
        <end position="91"/>
    </location>
</feature>
<dbReference type="RefSeq" id="WP_006627153.1">
    <property type="nucleotide sequence ID" value="NZ_ADFR01000008.1"/>
</dbReference>
<gene>
    <name evidence="4" type="ORF">HMPREF9013_0257</name>
</gene>
<dbReference type="EMBL" id="ADFR01000008">
    <property type="protein sequence ID" value="EFC05652.1"/>
    <property type="molecule type" value="Genomic_DNA"/>
</dbReference>
<evidence type="ECO:0000256" key="1">
    <source>
        <dbReference type="ARBA" id="ARBA00006068"/>
    </source>
</evidence>
<evidence type="ECO:0000256" key="2">
    <source>
        <dbReference type="SAM" id="Phobius"/>
    </source>
</evidence>
<keyword evidence="2" id="KW-1133">Transmembrane helix</keyword>